<keyword evidence="3" id="KW-1185">Reference proteome</keyword>
<dbReference type="PROSITE" id="PS50213">
    <property type="entry name" value="FAS1"/>
    <property type="match status" value="1"/>
</dbReference>
<evidence type="ECO:0000313" key="3">
    <source>
        <dbReference type="Proteomes" id="UP000714420"/>
    </source>
</evidence>
<feature type="domain" description="FAS1" evidence="1">
    <location>
        <begin position="39"/>
        <end position="166"/>
    </location>
</feature>
<dbReference type="Pfam" id="PF02469">
    <property type="entry name" value="Fasciclin"/>
    <property type="match status" value="1"/>
</dbReference>
<dbReference type="SUPFAM" id="SSF82153">
    <property type="entry name" value="FAS1 domain"/>
    <property type="match status" value="1"/>
</dbReference>
<comment type="caution">
    <text evidence="2">The sequence shown here is derived from an EMBL/GenBank/DDBJ whole genome shotgun (WGS) entry which is preliminary data.</text>
</comment>
<evidence type="ECO:0000313" key="2">
    <source>
        <dbReference type="EMBL" id="NPD92001.1"/>
    </source>
</evidence>
<reference evidence="2 3" key="1">
    <citation type="submission" date="2020-05" db="EMBL/GenBank/DDBJ databases">
        <title>Distinct polysaccharide utilization as determinants for interspecies competition between intestinal Prevotella spp.</title>
        <authorList>
            <person name="Galvez E.J.C."/>
            <person name="Iljazovic A."/>
            <person name="Strowig T."/>
        </authorList>
    </citation>
    <scope>NUCLEOTIDE SEQUENCE [LARGE SCALE GENOMIC DNA]</scope>
    <source>
        <strain evidence="2 3">PMUR</strain>
    </source>
</reference>
<gene>
    <name evidence="2" type="ORF">HPS56_06480</name>
</gene>
<accession>A0ABX2ALC4</accession>
<organism evidence="2 3">
    <name type="scientific">Xylanibacter muris</name>
    <dbReference type="NCBI Taxonomy" id="2736290"/>
    <lineage>
        <taxon>Bacteria</taxon>
        <taxon>Pseudomonadati</taxon>
        <taxon>Bacteroidota</taxon>
        <taxon>Bacteroidia</taxon>
        <taxon>Bacteroidales</taxon>
        <taxon>Prevotellaceae</taxon>
        <taxon>Xylanibacter</taxon>
    </lineage>
</organism>
<dbReference type="EMBL" id="JABKKF010000005">
    <property type="protein sequence ID" value="NPD92001.1"/>
    <property type="molecule type" value="Genomic_DNA"/>
</dbReference>
<sequence>MNNKKYIYGMMAAATLLAASCSDFDDYNKAYTEASVGSQRTLWENIKENKDLSQFAELVVKAGFANNLNSSRSYTVWAPLNDSFDYSKYLSMDSAALRKTFVENHIANFNHAMTGETVDKRVHTLNNKSYQLVSDGDGYLFDGKNMTSGTGIPSVNGTLHTISGVADFLPNIYESLENYKETETDSIYSYFMKFKTSVLDVNNSIEGPIVNGKQTYIDSVMIESNDLFGRYMLDADISNEDSSYTLILPTNKAYIETYKKIKECYKLPKTIFWKEISSQYNGVAPNDSRYEVETENITAEQVQDSLSRLLLVTPLTLSNNNTYNLWVTDREDAWQRDTLRSTVGVTMPNGPEIINDHLVGEPMEMSNGFVRIVDSLAYRPWNIWNPAISVSLHNPRMRPYVNGTAASVSTITVHPDNIDMDKIGNIFGSNGMQSIYTSYLDFRPGSSGDRAKPEAYFYLDNIRSTTYNVYVVFVPARYDKTTKNTPEKNYKISLQFCYGNGQKTVVDPKMTIESTDSNSVQMVKAPKTVTFPYSYAVAKDCYPYVKLQSERSTISQKEWAKYDNHLRIAAIILRPVEYDEYLNSLNSKE</sequence>
<proteinExistence type="predicted"/>
<name>A0ABX2ALC4_9BACT</name>
<dbReference type="RefSeq" id="WP_172275356.1">
    <property type="nucleotide sequence ID" value="NZ_CASGMU010000004.1"/>
</dbReference>
<protein>
    <recommendedName>
        <fullName evidence="1">FAS1 domain-containing protein</fullName>
    </recommendedName>
</protein>
<evidence type="ECO:0000259" key="1">
    <source>
        <dbReference type="PROSITE" id="PS50213"/>
    </source>
</evidence>
<dbReference type="Gene3D" id="2.30.180.10">
    <property type="entry name" value="FAS1 domain"/>
    <property type="match status" value="1"/>
</dbReference>
<dbReference type="InterPro" id="IPR036378">
    <property type="entry name" value="FAS1_dom_sf"/>
</dbReference>
<dbReference type="InterPro" id="IPR000782">
    <property type="entry name" value="FAS1_domain"/>
</dbReference>
<dbReference type="PROSITE" id="PS51257">
    <property type="entry name" value="PROKAR_LIPOPROTEIN"/>
    <property type="match status" value="1"/>
</dbReference>
<dbReference type="Proteomes" id="UP000714420">
    <property type="component" value="Unassembled WGS sequence"/>
</dbReference>